<organism evidence="2 3">
    <name type="scientific">Aspergillus novoparasiticus</name>
    <dbReference type="NCBI Taxonomy" id="986946"/>
    <lineage>
        <taxon>Eukaryota</taxon>
        <taxon>Fungi</taxon>
        <taxon>Dikarya</taxon>
        <taxon>Ascomycota</taxon>
        <taxon>Pezizomycotina</taxon>
        <taxon>Eurotiomycetes</taxon>
        <taxon>Eurotiomycetidae</taxon>
        <taxon>Eurotiales</taxon>
        <taxon>Aspergillaceae</taxon>
        <taxon>Aspergillus</taxon>
        <taxon>Aspergillus subgen. Circumdati</taxon>
    </lineage>
</organism>
<dbReference type="EMBL" id="ML733654">
    <property type="protein sequence ID" value="KAB8213253.1"/>
    <property type="molecule type" value="Genomic_DNA"/>
</dbReference>
<reference evidence="2 3" key="1">
    <citation type="submission" date="2019-04" db="EMBL/GenBank/DDBJ databases">
        <title>Fungal friends and foes A comparative genomics study of 23 Aspergillus species from section Flavi.</title>
        <authorList>
            <consortium name="DOE Joint Genome Institute"/>
            <person name="Kjaerbolling I."/>
            <person name="Vesth T.C."/>
            <person name="Frisvad J.C."/>
            <person name="Nybo J.L."/>
            <person name="Theobald S."/>
            <person name="Kildgaard S."/>
            <person name="Petersen T.I."/>
            <person name="Kuo A."/>
            <person name="Sato A."/>
            <person name="Lyhne E.K."/>
            <person name="Kogle M.E."/>
            <person name="Wiebenga A."/>
            <person name="Kun R.S."/>
            <person name="Lubbers R.J."/>
            <person name="Makela M.R."/>
            <person name="Barry K."/>
            <person name="Chovatia M."/>
            <person name="Clum A."/>
            <person name="Daum C."/>
            <person name="Haridas S."/>
            <person name="He G."/>
            <person name="LaButti K."/>
            <person name="Lipzen A."/>
            <person name="Mondo S."/>
            <person name="Pangilinan J."/>
            <person name="Riley R."/>
            <person name="Salamov A."/>
            <person name="Simmons B.A."/>
            <person name="Magnuson J.K."/>
            <person name="Henrissat B."/>
            <person name="Mortensen U.H."/>
            <person name="Larsen T.O."/>
            <person name="De vries R.P."/>
            <person name="Grigoriev I.V."/>
            <person name="Machida M."/>
            <person name="Baker S.E."/>
            <person name="Andersen M.R."/>
        </authorList>
    </citation>
    <scope>NUCLEOTIDE SEQUENCE [LARGE SCALE GENOMIC DNA]</scope>
    <source>
        <strain evidence="2 3">CBS 126849</strain>
    </source>
</reference>
<name>A0A5N6E904_9EURO</name>
<proteinExistence type="predicted"/>
<gene>
    <name evidence="2" type="ORF">BDV33DRAFT_185131</name>
</gene>
<accession>A0A5N6E904</accession>
<evidence type="ECO:0000313" key="2">
    <source>
        <dbReference type="EMBL" id="KAB8213253.1"/>
    </source>
</evidence>
<feature type="region of interest" description="Disordered" evidence="1">
    <location>
        <begin position="55"/>
        <end position="76"/>
    </location>
</feature>
<feature type="region of interest" description="Disordered" evidence="1">
    <location>
        <begin position="1"/>
        <end position="32"/>
    </location>
</feature>
<dbReference type="AlphaFoldDB" id="A0A5N6E904"/>
<dbReference type="Proteomes" id="UP000326799">
    <property type="component" value="Unassembled WGS sequence"/>
</dbReference>
<evidence type="ECO:0000256" key="1">
    <source>
        <dbReference type="SAM" id="MobiDB-lite"/>
    </source>
</evidence>
<feature type="compositionally biased region" description="Basic and acidic residues" evidence="1">
    <location>
        <begin position="23"/>
        <end position="32"/>
    </location>
</feature>
<evidence type="ECO:0000313" key="3">
    <source>
        <dbReference type="Proteomes" id="UP000326799"/>
    </source>
</evidence>
<sequence length="121" mass="13632">MVKHKRGRRTTSSPKMDSVFQNKKGEHRQLPTDLKKGAQHILLDSAGINIEILGDCSDTGSPSQPSSMNTGGQIHPAPNLTPKALICPFWLEGTTHVFETKIWSDAKQPDRKFRLLWRKTR</sequence>
<keyword evidence="3" id="KW-1185">Reference proteome</keyword>
<feature type="compositionally biased region" description="Polar residues" evidence="1">
    <location>
        <begin position="10"/>
        <end position="21"/>
    </location>
</feature>
<feature type="compositionally biased region" description="Polar residues" evidence="1">
    <location>
        <begin position="58"/>
        <end position="72"/>
    </location>
</feature>
<protein>
    <submittedName>
        <fullName evidence="2">Uncharacterized protein</fullName>
    </submittedName>
</protein>